<dbReference type="Pfam" id="PF09859">
    <property type="entry name" value="Oxygenase-NA"/>
    <property type="match status" value="1"/>
</dbReference>
<dbReference type="Proteomes" id="UP000253104">
    <property type="component" value="Chromosome mHSR5_B"/>
</dbReference>
<dbReference type="RefSeq" id="WP_114179207.1">
    <property type="nucleotide sequence ID" value="NZ_CP024903.1"/>
</dbReference>
<gene>
    <name evidence="1" type="ORF">CUJ89_19940</name>
</gene>
<evidence type="ECO:0000313" key="2">
    <source>
        <dbReference type="Proteomes" id="UP000253104"/>
    </source>
</evidence>
<evidence type="ECO:0000313" key="1">
    <source>
        <dbReference type="EMBL" id="AXF22779.1"/>
    </source>
</evidence>
<dbReference type="EMBL" id="CP024903">
    <property type="protein sequence ID" value="AXF22779.1"/>
    <property type="molecule type" value="Genomic_DNA"/>
</dbReference>
<accession>A0A2Z5MZM6</accession>
<dbReference type="InterPro" id="IPR018655">
    <property type="entry name" value="DUF2086"/>
</dbReference>
<dbReference type="AlphaFoldDB" id="A0A2Z5MZM6"/>
<dbReference type="OrthoDB" id="9781972at2"/>
<sequence>MTDISISCDAPDWTSIGAQLDVEGYALLPGAFDLDEARELARRIREDGVGRRVSLDSLELGRGEIYRFGVQLPEPLASWRAALYRDLAPIANRWNETLGVPYRYPADLNAFLQRNIDDGQSKPLSNLSRLGAGDYLALHQSSEGEHVFPMQVVVLLSESGEDFTGGEFVLTEQRPRMQSRPMVLPLRLGDAAIISTAQRPFKGSKGYYRVNLKHAISRVRDGERLGVELSFHNAP</sequence>
<organism evidence="1 2">
    <name type="scientific">Burkholderia pyrrocinia</name>
    <name type="common">Pseudomonas pyrrocinia</name>
    <dbReference type="NCBI Taxonomy" id="60550"/>
    <lineage>
        <taxon>Bacteria</taxon>
        <taxon>Pseudomonadati</taxon>
        <taxon>Pseudomonadota</taxon>
        <taxon>Betaproteobacteria</taxon>
        <taxon>Burkholderiales</taxon>
        <taxon>Burkholderiaceae</taxon>
        <taxon>Burkholderia</taxon>
        <taxon>Burkholderia cepacia complex</taxon>
    </lineage>
</organism>
<name>A0A2Z5MZM6_BURPY</name>
<reference evidence="1 2" key="1">
    <citation type="journal article" date="2018" name="ISME J.">
        <title>Involvement of Burkholderiaceae and sulfurous volatiles in disease-suppressive soils.</title>
        <authorList>
            <person name="Carrion V.J."/>
            <person name="Cordovez V."/>
            <person name="Tyc O."/>
            <person name="Etalo D.W."/>
            <person name="de Bruijn I."/>
            <person name="de Jager V.C."/>
            <person name="Medema M.H."/>
            <person name="Eberl L."/>
            <person name="Raaijmakers J.M."/>
        </authorList>
    </citation>
    <scope>NUCLEOTIDE SEQUENCE [LARGE SCALE GENOMIC DNA]</scope>
    <source>
        <strain evidence="2">mHSR5</strain>
    </source>
</reference>
<protein>
    <submittedName>
        <fullName evidence="1">Prolyl 4-hydroxylase</fullName>
    </submittedName>
</protein>
<proteinExistence type="predicted"/>